<dbReference type="AlphaFoldDB" id="A0A199XTE1"/>
<evidence type="ECO:0000256" key="1">
    <source>
        <dbReference type="SAM" id="Phobius"/>
    </source>
</evidence>
<keyword evidence="1" id="KW-0472">Membrane</keyword>
<evidence type="ECO:0000313" key="3">
    <source>
        <dbReference type="Proteomes" id="UP000093807"/>
    </source>
</evidence>
<accession>A0A199XTE1</accession>
<keyword evidence="1" id="KW-1133">Transmembrane helix</keyword>
<keyword evidence="1" id="KW-0812">Transmembrane</keyword>
<dbReference type="Proteomes" id="UP000093807">
    <property type="component" value="Unassembled WGS sequence"/>
</dbReference>
<feature type="transmembrane region" description="Helical" evidence="1">
    <location>
        <begin position="28"/>
        <end position="46"/>
    </location>
</feature>
<dbReference type="EMBL" id="JMTM01000025">
    <property type="protein sequence ID" value="OAZ04511.1"/>
    <property type="molecule type" value="Genomic_DNA"/>
</dbReference>
<organism evidence="2 3">
    <name type="scientific">Flavobacterium succinicans</name>
    <dbReference type="NCBI Taxonomy" id="29536"/>
    <lineage>
        <taxon>Bacteria</taxon>
        <taxon>Pseudomonadati</taxon>
        <taxon>Bacteroidota</taxon>
        <taxon>Flavobacteriia</taxon>
        <taxon>Flavobacteriales</taxon>
        <taxon>Flavobacteriaceae</taxon>
        <taxon>Flavobacterium</taxon>
    </lineage>
</organism>
<name>A0A199XTE1_9FLAO</name>
<proteinExistence type="predicted"/>
<dbReference type="PATRIC" id="fig|29536.5.peg.1137"/>
<protein>
    <submittedName>
        <fullName evidence="2">Uncharacterized protein</fullName>
    </submittedName>
</protein>
<comment type="caution">
    <text evidence="2">The sequence shown here is derived from an EMBL/GenBank/DDBJ whole genome shotgun (WGS) entry which is preliminary data.</text>
</comment>
<gene>
    <name evidence="2" type="ORF">FLB_10850</name>
</gene>
<reference evidence="2 3" key="1">
    <citation type="submission" date="2016-06" db="EMBL/GenBank/DDBJ databases">
        <title>Draft genome sequence of Flavobacterium succinicans strain DD5b.</title>
        <authorList>
            <person name="Poehlein A."/>
            <person name="Daniel R."/>
            <person name="Simeonova D.D."/>
        </authorList>
    </citation>
    <scope>NUCLEOTIDE SEQUENCE [LARGE SCALE GENOMIC DNA]</scope>
    <source>
        <strain evidence="2 3">DD5b</strain>
    </source>
</reference>
<evidence type="ECO:0000313" key="2">
    <source>
        <dbReference type="EMBL" id="OAZ04511.1"/>
    </source>
</evidence>
<sequence>MILVGTEASKCGKNNFTLRVIDGRQMKYLYFFLLLTTSLGFSQISITSGVVTTINNAGQGDLYKTTDTNELFIGLSDGKLALIGANNVWKMGGNTNSLPTSLLGSIGDVKTNLGSNNTTIFELGKRNTLGLVQSFSDYDDPDQYIAHLKGNGVSALQFEATNASFYKPMFYTTATGNFRLKGSAAGSDFFEIGSAGTANNGSLEFIVGDDGDEAILFKKNNYDTNSNIEILRLQGIGLNNTVRVGINTTGVVANSTLQNGGSFSLPINATTSSFVLTDKEYTLILKAGTYTGTAVTLPAATTCKGRIYVIKNNSGVNRSSSSFVSRTGVNASNLGNNTVFVLQSDGTVWQQVN</sequence>
<keyword evidence="3" id="KW-1185">Reference proteome</keyword>